<evidence type="ECO:0000313" key="9">
    <source>
        <dbReference type="EMBL" id="SKC71502.1"/>
    </source>
</evidence>
<dbReference type="InterPro" id="IPR036890">
    <property type="entry name" value="HATPase_C_sf"/>
</dbReference>
<dbReference type="InterPro" id="IPR036097">
    <property type="entry name" value="HisK_dim/P_sf"/>
</dbReference>
<proteinExistence type="predicted"/>
<accession>A0A1T5L639</accession>
<dbReference type="Pfam" id="PF02518">
    <property type="entry name" value="HATPase_c"/>
    <property type="match status" value="1"/>
</dbReference>
<name>A0A1T5L639_9BACT</name>
<organism evidence="9 10">
    <name type="scientific">Ohtaekwangia koreensis</name>
    <dbReference type="NCBI Taxonomy" id="688867"/>
    <lineage>
        <taxon>Bacteria</taxon>
        <taxon>Pseudomonadati</taxon>
        <taxon>Bacteroidota</taxon>
        <taxon>Cytophagia</taxon>
        <taxon>Cytophagales</taxon>
        <taxon>Fulvivirgaceae</taxon>
        <taxon>Ohtaekwangia</taxon>
    </lineage>
</organism>
<dbReference type="Gene3D" id="1.10.287.130">
    <property type="match status" value="1"/>
</dbReference>
<keyword evidence="6" id="KW-0902">Two-component regulatory system</keyword>
<dbReference type="PANTHER" id="PTHR45453">
    <property type="entry name" value="PHOSPHATE REGULON SENSOR PROTEIN PHOR"/>
    <property type="match status" value="1"/>
</dbReference>
<dbReference type="PANTHER" id="PTHR45453:SF1">
    <property type="entry name" value="PHOSPHATE REGULON SENSOR PROTEIN PHOR"/>
    <property type="match status" value="1"/>
</dbReference>
<evidence type="ECO:0000256" key="1">
    <source>
        <dbReference type="ARBA" id="ARBA00000085"/>
    </source>
</evidence>
<sequence>MKARVYRILIVTTLTALVGLLVMQIYWFVHAYKLEEAQFDKSVNLALRNVADNLLKSQKDFSGRIDPVQHTASNAFFVTLNRKIEYALLDSLIRSEFKKHGIYTSFELGVYEHQSNVLLYGNFYQQGALTEGDATCRNREPVVAKMDFSITFPDKRTDILGSLNIWIITAAIFLLVLVVFSYMVMDLSKQKKLAEIKTDFLNNMTHELQTPIANIGMASEVLRAVTPVDSKKAMRYANIIHEENQRLKFHVEQVLQTAQMERGEVNLNKKEIDINQLINSVISNFELRLQSRQGKIIKHLLASPAQLTGDPFHLTNLFYNLLDNADKYSPLNPEITITTRNHEAGIQISIADKGIGIKHDVQKFIFDKFYRAATGNQHDIKGFGLGLTYVQQIVKAHNGIVTVSSEENQGSRFDLYFQSY</sequence>
<keyword evidence="5 9" id="KW-0418">Kinase</keyword>
<dbReference type="CDD" id="cd00082">
    <property type="entry name" value="HisKA"/>
    <property type="match status" value="1"/>
</dbReference>
<feature type="domain" description="Histidine kinase" evidence="8">
    <location>
        <begin position="203"/>
        <end position="420"/>
    </location>
</feature>
<dbReference type="GO" id="GO:0000155">
    <property type="term" value="F:phosphorelay sensor kinase activity"/>
    <property type="evidence" value="ECO:0007669"/>
    <property type="project" value="InterPro"/>
</dbReference>
<dbReference type="Proteomes" id="UP000190961">
    <property type="component" value="Unassembled WGS sequence"/>
</dbReference>
<evidence type="ECO:0000256" key="6">
    <source>
        <dbReference type="ARBA" id="ARBA00023012"/>
    </source>
</evidence>
<dbReference type="EC" id="2.7.13.3" evidence="2"/>
<dbReference type="SMART" id="SM00387">
    <property type="entry name" value="HATPase_c"/>
    <property type="match status" value="1"/>
</dbReference>
<dbReference type="InterPro" id="IPR003594">
    <property type="entry name" value="HATPase_dom"/>
</dbReference>
<dbReference type="AlphaFoldDB" id="A0A1T5L639"/>
<dbReference type="EMBL" id="FUZU01000002">
    <property type="protein sequence ID" value="SKC71502.1"/>
    <property type="molecule type" value="Genomic_DNA"/>
</dbReference>
<dbReference type="InterPro" id="IPR003661">
    <property type="entry name" value="HisK_dim/P_dom"/>
</dbReference>
<keyword evidence="7" id="KW-0812">Transmembrane</keyword>
<evidence type="ECO:0000313" key="10">
    <source>
        <dbReference type="Proteomes" id="UP000190961"/>
    </source>
</evidence>
<comment type="catalytic activity">
    <reaction evidence="1">
        <text>ATP + protein L-histidine = ADP + protein N-phospho-L-histidine.</text>
        <dbReference type="EC" id="2.7.13.3"/>
    </reaction>
</comment>
<evidence type="ECO:0000256" key="2">
    <source>
        <dbReference type="ARBA" id="ARBA00012438"/>
    </source>
</evidence>
<feature type="transmembrane region" description="Helical" evidence="7">
    <location>
        <begin position="7"/>
        <end position="29"/>
    </location>
</feature>
<reference evidence="9 10" key="1">
    <citation type="submission" date="2017-02" db="EMBL/GenBank/DDBJ databases">
        <authorList>
            <person name="Peterson S.W."/>
        </authorList>
    </citation>
    <scope>NUCLEOTIDE SEQUENCE [LARGE SCALE GENOMIC DNA]</scope>
    <source>
        <strain evidence="9 10">DSM 25262</strain>
    </source>
</reference>
<dbReference type="InterPro" id="IPR005467">
    <property type="entry name" value="His_kinase_dom"/>
</dbReference>
<dbReference type="OrthoDB" id="1933776at2"/>
<dbReference type="RefSeq" id="WP_079687209.1">
    <property type="nucleotide sequence ID" value="NZ_FUZU01000002.1"/>
</dbReference>
<dbReference type="SMART" id="SM00388">
    <property type="entry name" value="HisKA"/>
    <property type="match status" value="1"/>
</dbReference>
<evidence type="ECO:0000259" key="8">
    <source>
        <dbReference type="PROSITE" id="PS50109"/>
    </source>
</evidence>
<dbReference type="GO" id="GO:0005886">
    <property type="term" value="C:plasma membrane"/>
    <property type="evidence" value="ECO:0007669"/>
    <property type="project" value="TreeGrafter"/>
</dbReference>
<keyword evidence="7" id="KW-1133">Transmembrane helix</keyword>
<keyword evidence="7" id="KW-0472">Membrane</keyword>
<dbReference type="InterPro" id="IPR050351">
    <property type="entry name" value="BphY/WalK/GraS-like"/>
</dbReference>
<dbReference type="STRING" id="688867.SAMN05660236_2617"/>
<dbReference type="Gene3D" id="3.30.565.10">
    <property type="entry name" value="Histidine kinase-like ATPase, C-terminal domain"/>
    <property type="match status" value="1"/>
</dbReference>
<dbReference type="FunFam" id="3.30.565.10:FF:000006">
    <property type="entry name" value="Sensor histidine kinase WalK"/>
    <property type="match status" value="1"/>
</dbReference>
<gene>
    <name evidence="9" type="ORF">SAMN05660236_2617</name>
</gene>
<dbReference type="GO" id="GO:0004721">
    <property type="term" value="F:phosphoprotein phosphatase activity"/>
    <property type="evidence" value="ECO:0007669"/>
    <property type="project" value="TreeGrafter"/>
</dbReference>
<dbReference type="PROSITE" id="PS50109">
    <property type="entry name" value="HIS_KIN"/>
    <property type="match status" value="1"/>
</dbReference>
<dbReference type="Pfam" id="PF00512">
    <property type="entry name" value="HisKA"/>
    <property type="match status" value="1"/>
</dbReference>
<evidence type="ECO:0000256" key="3">
    <source>
        <dbReference type="ARBA" id="ARBA00022553"/>
    </source>
</evidence>
<dbReference type="GO" id="GO:0016036">
    <property type="term" value="P:cellular response to phosphate starvation"/>
    <property type="evidence" value="ECO:0007669"/>
    <property type="project" value="TreeGrafter"/>
</dbReference>
<dbReference type="InterPro" id="IPR004358">
    <property type="entry name" value="Sig_transdc_His_kin-like_C"/>
</dbReference>
<keyword evidence="4" id="KW-0808">Transferase</keyword>
<dbReference type="SUPFAM" id="SSF55874">
    <property type="entry name" value="ATPase domain of HSP90 chaperone/DNA topoisomerase II/histidine kinase"/>
    <property type="match status" value="1"/>
</dbReference>
<protein>
    <recommendedName>
        <fullName evidence="2">histidine kinase</fullName>
        <ecNumber evidence="2">2.7.13.3</ecNumber>
    </recommendedName>
</protein>
<evidence type="ECO:0000256" key="7">
    <source>
        <dbReference type="SAM" id="Phobius"/>
    </source>
</evidence>
<dbReference type="PRINTS" id="PR00344">
    <property type="entry name" value="BCTRLSENSOR"/>
</dbReference>
<dbReference type="SUPFAM" id="SSF47384">
    <property type="entry name" value="Homodimeric domain of signal transducing histidine kinase"/>
    <property type="match status" value="1"/>
</dbReference>
<evidence type="ECO:0000256" key="4">
    <source>
        <dbReference type="ARBA" id="ARBA00022679"/>
    </source>
</evidence>
<evidence type="ECO:0000256" key="5">
    <source>
        <dbReference type="ARBA" id="ARBA00022777"/>
    </source>
</evidence>
<feature type="transmembrane region" description="Helical" evidence="7">
    <location>
        <begin position="163"/>
        <end position="184"/>
    </location>
</feature>
<keyword evidence="10" id="KW-1185">Reference proteome</keyword>
<keyword evidence="3" id="KW-0597">Phosphoprotein</keyword>